<feature type="non-terminal residue" evidence="3">
    <location>
        <position position="285"/>
    </location>
</feature>
<reference evidence="3 4" key="1">
    <citation type="submission" date="2020-08" db="EMBL/GenBank/DDBJ databases">
        <title>Bridging the membrane lipid divide: bacteria of the FCB group superphylum have the potential to synthesize archaeal ether lipids.</title>
        <authorList>
            <person name="Villanueva L."/>
            <person name="Von Meijenfeldt F.A.B."/>
            <person name="Westbye A.B."/>
            <person name="Yadav S."/>
            <person name="Hopmans E.C."/>
            <person name="Dutilh B.E."/>
            <person name="Sinninghe Damste J.S."/>
        </authorList>
    </citation>
    <scope>NUCLEOTIDE SEQUENCE [LARGE SCALE GENOMIC DNA]</scope>
    <source>
        <strain evidence="3">NIOZ-UU27</strain>
    </source>
</reference>
<evidence type="ECO:0000259" key="2">
    <source>
        <dbReference type="Pfam" id="PF01979"/>
    </source>
</evidence>
<dbReference type="SUPFAM" id="SSF51338">
    <property type="entry name" value="Composite domain of metallo-dependent hydrolases"/>
    <property type="match status" value="1"/>
</dbReference>
<keyword evidence="1" id="KW-0378">Hydrolase</keyword>
<dbReference type="Pfam" id="PF01979">
    <property type="entry name" value="Amidohydro_1"/>
    <property type="match status" value="1"/>
</dbReference>
<dbReference type="EMBL" id="JACNJD010000195">
    <property type="protein sequence ID" value="MBC8177188.1"/>
    <property type="molecule type" value="Genomic_DNA"/>
</dbReference>
<evidence type="ECO:0000256" key="1">
    <source>
        <dbReference type="ARBA" id="ARBA00022801"/>
    </source>
</evidence>
<dbReference type="InterPro" id="IPR050287">
    <property type="entry name" value="MTA/SAH_deaminase"/>
</dbReference>
<dbReference type="SUPFAM" id="SSF51556">
    <property type="entry name" value="Metallo-dependent hydrolases"/>
    <property type="match status" value="1"/>
</dbReference>
<organism evidence="3 4">
    <name type="scientific">Candidatus Desulfacyla euxinica</name>
    <dbReference type="NCBI Taxonomy" id="2841693"/>
    <lineage>
        <taxon>Bacteria</taxon>
        <taxon>Deltaproteobacteria</taxon>
        <taxon>Candidatus Desulfacyla</taxon>
    </lineage>
</organism>
<evidence type="ECO:0000313" key="4">
    <source>
        <dbReference type="Proteomes" id="UP000650524"/>
    </source>
</evidence>
<dbReference type="AlphaFoldDB" id="A0A8J6T841"/>
<dbReference type="PANTHER" id="PTHR43794:SF11">
    <property type="entry name" value="AMIDOHYDROLASE-RELATED DOMAIN-CONTAINING PROTEIN"/>
    <property type="match status" value="1"/>
</dbReference>
<dbReference type="Gene3D" id="2.30.40.10">
    <property type="entry name" value="Urease, subunit C, domain 1"/>
    <property type="match status" value="1"/>
</dbReference>
<dbReference type="Gene3D" id="3.20.20.140">
    <property type="entry name" value="Metal-dependent hydrolases"/>
    <property type="match status" value="1"/>
</dbReference>
<feature type="domain" description="Amidohydrolase-related" evidence="2">
    <location>
        <begin position="75"/>
        <end position="284"/>
    </location>
</feature>
<dbReference type="PANTHER" id="PTHR43794">
    <property type="entry name" value="AMINOHYDROLASE SSNA-RELATED"/>
    <property type="match status" value="1"/>
</dbReference>
<dbReference type="GO" id="GO:0016810">
    <property type="term" value="F:hydrolase activity, acting on carbon-nitrogen (but not peptide) bonds"/>
    <property type="evidence" value="ECO:0007669"/>
    <property type="project" value="InterPro"/>
</dbReference>
<proteinExistence type="predicted"/>
<dbReference type="Proteomes" id="UP000650524">
    <property type="component" value="Unassembled WGS sequence"/>
</dbReference>
<dbReference type="InterPro" id="IPR011059">
    <property type="entry name" value="Metal-dep_hydrolase_composite"/>
</dbReference>
<dbReference type="InterPro" id="IPR006680">
    <property type="entry name" value="Amidohydro-rel"/>
</dbReference>
<dbReference type="InterPro" id="IPR032466">
    <property type="entry name" value="Metal_Hydrolase"/>
</dbReference>
<accession>A0A8J6T841</accession>
<gene>
    <name evidence="3" type="ORF">H8E19_07255</name>
</gene>
<protein>
    <submittedName>
        <fullName evidence="3">Amidohydrolase family protein</fullName>
    </submittedName>
</protein>
<sequence length="285" mass="31632">MASLNEHRCETLSRDKDVSILIKGGLAITMAKDEAPIPEARVLVSKGRIIDIGKTDEVRIPSDGRFEIIDARDAIIMPGLINTHTHSAMTLFRGMADDLPLKQWFFEKIFPAEARFLNPETVYWGALLGCLEMIASGTTCFADGYFFQDQTVRAAHEAGLRGLIAQGVIDFPAPGIPDPGENIKTAREFIDRWIGFSDLIIPGIFCHSPLTCSSQTLSKALDISKQYQLPIQIHLSETAEEVHEIIKRYGKRPTHYLDQLGLIDPSLIAAHGVHLNNGEMKLLKK</sequence>
<name>A0A8J6T841_9DELT</name>
<evidence type="ECO:0000313" key="3">
    <source>
        <dbReference type="EMBL" id="MBC8177188.1"/>
    </source>
</evidence>
<comment type="caution">
    <text evidence="3">The sequence shown here is derived from an EMBL/GenBank/DDBJ whole genome shotgun (WGS) entry which is preliminary data.</text>
</comment>